<proteinExistence type="predicted"/>
<accession>A0ABY6T072</accession>
<organism evidence="1 2">
    <name type="scientific">Clostridium carnis</name>
    <dbReference type="NCBI Taxonomy" id="1530"/>
    <lineage>
        <taxon>Bacteria</taxon>
        <taxon>Bacillati</taxon>
        <taxon>Bacillota</taxon>
        <taxon>Clostridia</taxon>
        <taxon>Eubacteriales</taxon>
        <taxon>Clostridiaceae</taxon>
        <taxon>Clostridium</taxon>
    </lineage>
</organism>
<keyword evidence="2" id="KW-1185">Reference proteome</keyword>
<gene>
    <name evidence="1" type="ORF">NCTC10913_04572</name>
</gene>
<reference evidence="1 2" key="1">
    <citation type="submission" date="2018-11" db="EMBL/GenBank/DDBJ databases">
        <authorList>
            <consortium name="Pathogen Informatics"/>
        </authorList>
    </citation>
    <scope>NUCLEOTIDE SEQUENCE [LARGE SCALE GENOMIC DNA]</scope>
    <source>
        <strain evidence="1 2">NCTC10913</strain>
    </source>
</reference>
<protein>
    <recommendedName>
        <fullName evidence="3">Phage tail assembly protein</fullName>
    </recommendedName>
</protein>
<name>A0ABY6T072_9CLOT</name>
<evidence type="ECO:0008006" key="3">
    <source>
        <dbReference type="Google" id="ProtNLM"/>
    </source>
</evidence>
<comment type="caution">
    <text evidence="1">The sequence shown here is derived from an EMBL/GenBank/DDBJ whole genome shotgun (WGS) entry which is preliminary data.</text>
</comment>
<dbReference type="Proteomes" id="UP000277570">
    <property type="component" value="Unassembled WGS sequence"/>
</dbReference>
<evidence type="ECO:0000313" key="1">
    <source>
        <dbReference type="EMBL" id="VDG74192.1"/>
    </source>
</evidence>
<evidence type="ECO:0000313" key="2">
    <source>
        <dbReference type="Proteomes" id="UP000277570"/>
    </source>
</evidence>
<sequence>MLMEENKKTEILETTSENEIIENELYVKFNRIYTFDGEEYSGIDLSGLEELTANDMIWAQKQFERKGGASVLIEMNMEYCLFIASRACKKPVEFFAGLKMNEAVRIKNKITGFLFSQD</sequence>
<dbReference type="EMBL" id="UYIN01000022">
    <property type="protein sequence ID" value="VDG74192.1"/>
    <property type="molecule type" value="Genomic_DNA"/>
</dbReference>